<reference evidence="9" key="1">
    <citation type="submission" date="2022-08" db="EMBL/GenBank/DDBJ databases">
        <title>Novel Bdellovibrio Species Isolated from Svalbard: Designation Bdellovibrio svalbardensis.</title>
        <authorList>
            <person name="Mitchell R.J."/>
            <person name="Choi S.Y."/>
        </authorList>
    </citation>
    <scope>NUCLEOTIDE SEQUENCE</scope>
    <source>
        <strain evidence="9">PAP01</strain>
    </source>
</reference>
<evidence type="ECO:0000256" key="8">
    <source>
        <dbReference type="SAM" id="Phobius"/>
    </source>
</evidence>
<keyword evidence="7" id="KW-0653">Protein transport</keyword>
<accession>A0ABT6DLM0</accession>
<evidence type="ECO:0000256" key="3">
    <source>
        <dbReference type="ARBA" id="ARBA00022475"/>
    </source>
</evidence>
<evidence type="ECO:0000256" key="1">
    <source>
        <dbReference type="ARBA" id="ARBA00004162"/>
    </source>
</evidence>
<dbReference type="Proteomes" id="UP001152321">
    <property type="component" value="Unassembled WGS sequence"/>
</dbReference>
<keyword evidence="5 8" id="KW-1133">Transmembrane helix</keyword>
<comment type="caution">
    <text evidence="9">The sequence shown here is derived from an EMBL/GenBank/DDBJ whole genome shotgun (WGS) entry which is preliminary data.</text>
</comment>
<name>A0ABT6DLM0_9BACT</name>
<evidence type="ECO:0000256" key="2">
    <source>
        <dbReference type="ARBA" id="ARBA00005811"/>
    </source>
</evidence>
<dbReference type="RefSeq" id="WP_277579023.1">
    <property type="nucleotide sequence ID" value="NZ_JANRMI010000004.1"/>
</dbReference>
<dbReference type="Pfam" id="PF02472">
    <property type="entry name" value="ExbD"/>
    <property type="match status" value="1"/>
</dbReference>
<keyword evidence="7" id="KW-0813">Transport</keyword>
<evidence type="ECO:0000313" key="10">
    <source>
        <dbReference type="Proteomes" id="UP001152321"/>
    </source>
</evidence>
<sequence>MRRAKKIKINHHSEFDLDLAPLLAVMVKLVPVLLVSSAFVQMMVIETELPQVVSEAIQKQDQDKTPTIIALEVDGKDGFNIVVTEKGQDKVENVPMKDGAYDLPALHQKLVAVKKAHPEIFKLELNPDSKVPYKEIVKIMDEVRQAHDPSVKFPVFDTKQGKNVDTPYMFPEIVFSNMMEG</sequence>
<proteinExistence type="inferred from homology"/>
<protein>
    <submittedName>
        <fullName evidence="9">Biopolymer transporter ExbD</fullName>
    </submittedName>
</protein>
<gene>
    <name evidence="9" type="ORF">NWE73_14310</name>
</gene>
<dbReference type="InterPro" id="IPR003400">
    <property type="entry name" value="ExbD"/>
</dbReference>
<keyword evidence="4 7" id="KW-0812">Transmembrane</keyword>
<evidence type="ECO:0000256" key="6">
    <source>
        <dbReference type="ARBA" id="ARBA00023136"/>
    </source>
</evidence>
<keyword evidence="10" id="KW-1185">Reference proteome</keyword>
<evidence type="ECO:0000313" key="9">
    <source>
        <dbReference type="EMBL" id="MDG0817551.1"/>
    </source>
</evidence>
<organism evidence="9 10">
    <name type="scientific">Bdellovibrio svalbardensis</name>
    <dbReference type="NCBI Taxonomy" id="2972972"/>
    <lineage>
        <taxon>Bacteria</taxon>
        <taxon>Pseudomonadati</taxon>
        <taxon>Bdellovibrionota</taxon>
        <taxon>Bdellovibrionia</taxon>
        <taxon>Bdellovibrionales</taxon>
        <taxon>Pseudobdellovibrionaceae</taxon>
        <taxon>Bdellovibrio</taxon>
    </lineage>
</organism>
<comment type="subcellular location">
    <subcellularLocation>
        <location evidence="1">Cell membrane</location>
        <topology evidence="1">Single-pass membrane protein</topology>
    </subcellularLocation>
    <subcellularLocation>
        <location evidence="7">Cell membrane</location>
        <topology evidence="7">Single-pass type II membrane protein</topology>
    </subcellularLocation>
</comment>
<keyword evidence="3" id="KW-1003">Cell membrane</keyword>
<evidence type="ECO:0000256" key="4">
    <source>
        <dbReference type="ARBA" id="ARBA00022692"/>
    </source>
</evidence>
<dbReference type="EMBL" id="JANRMI010000004">
    <property type="protein sequence ID" value="MDG0817551.1"/>
    <property type="molecule type" value="Genomic_DNA"/>
</dbReference>
<evidence type="ECO:0000256" key="7">
    <source>
        <dbReference type="RuleBase" id="RU003879"/>
    </source>
</evidence>
<comment type="similarity">
    <text evidence="2 7">Belongs to the ExbD/TolR family.</text>
</comment>
<feature type="transmembrane region" description="Helical" evidence="8">
    <location>
        <begin position="21"/>
        <end position="44"/>
    </location>
</feature>
<evidence type="ECO:0000256" key="5">
    <source>
        <dbReference type="ARBA" id="ARBA00022989"/>
    </source>
</evidence>
<keyword evidence="6 8" id="KW-0472">Membrane</keyword>